<proteinExistence type="predicted"/>
<reference evidence="2 3" key="1">
    <citation type="submission" date="2015-09" db="EMBL/GenBank/DDBJ databases">
        <title>Genome sequence of the marine flavobacterium Croceitalea dokdonensis DOKDO 023 that contains proton- and sodium-pumping rhodopsins.</title>
        <authorList>
            <person name="Kwon S.-K."/>
            <person name="Lee H.K."/>
            <person name="Kwak M.-J."/>
            <person name="Kim J.F."/>
        </authorList>
    </citation>
    <scope>NUCLEOTIDE SEQUENCE [LARGE SCALE GENOMIC DNA]</scope>
    <source>
        <strain evidence="2 3">DOKDO 023</strain>
    </source>
</reference>
<dbReference type="AlphaFoldDB" id="A0A0P7A225"/>
<evidence type="ECO:0000313" key="2">
    <source>
        <dbReference type="EMBL" id="KPM30491.1"/>
    </source>
</evidence>
<name>A0A0P7A225_9FLAO</name>
<keyword evidence="1" id="KW-0812">Transmembrane</keyword>
<keyword evidence="3" id="KW-1185">Reference proteome</keyword>
<keyword evidence="1" id="KW-0472">Membrane</keyword>
<sequence>MLGGIICLTISLLLGYREYLNWKSIKKDDYILKSFSIQKSAGIIIFFVAGVVLIYRYFSNFLSTV</sequence>
<dbReference type="Proteomes" id="UP000050280">
    <property type="component" value="Unassembled WGS sequence"/>
</dbReference>
<comment type="caution">
    <text evidence="2">The sequence shown here is derived from an EMBL/GenBank/DDBJ whole genome shotgun (WGS) entry which is preliminary data.</text>
</comment>
<feature type="transmembrane region" description="Helical" evidence="1">
    <location>
        <begin position="41"/>
        <end position="58"/>
    </location>
</feature>
<protein>
    <submittedName>
        <fullName evidence="2">Uncharacterized protein</fullName>
    </submittedName>
</protein>
<keyword evidence="1" id="KW-1133">Transmembrane helix</keyword>
<dbReference type="EMBL" id="LDJX01000008">
    <property type="protein sequence ID" value="KPM30491.1"/>
    <property type="molecule type" value="Genomic_DNA"/>
</dbReference>
<evidence type="ECO:0000256" key="1">
    <source>
        <dbReference type="SAM" id="Phobius"/>
    </source>
</evidence>
<gene>
    <name evidence="2" type="ORF">I595_3312</name>
</gene>
<organism evidence="2 3">
    <name type="scientific">Croceitalea dokdonensis DOKDO 023</name>
    <dbReference type="NCBI Taxonomy" id="1300341"/>
    <lineage>
        <taxon>Bacteria</taxon>
        <taxon>Pseudomonadati</taxon>
        <taxon>Bacteroidota</taxon>
        <taxon>Flavobacteriia</taxon>
        <taxon>Flavobacteriales</taxon>
        <taxon>Flavobacteriaceae</taxon>
        <taxon>Croceitalea</taxon>
    </lineage>
</organism>
<accession>A0A0P7A225</accession>
<evidence type="ECO:0000313" key="3">
    <source>
        <dbReference type="Proteomes" id="UP000050280"/>
    </source>
</evidence>